<feature type="repeat" description="PPR" evidence="2">
    <location>
        <begin position="210"/>
        <end position="240"/>
    </location>
</feature>
<accession>A0ABC8ULP9</accession>
<dbReference type="Proteomes" id="UP001642360">
    <property type="component" value="Unassembled WGS sequence"/>
</dbReference>
<organism evidence="3 4">
    <name type="scientific">Ilex paraguariensis</name>
    <name type="common">yerba mate</name>
    <dbReference type="NCBI Taxonomy" id="185542"/>
    <lineage>
        <taxon>Eukaryota</taxon>
        <taxon>Viridiplantae</taxon>
        <taxon>Streptophyta</taxon>
        <taxon>Embryophyta</taxon>
        <taxon>Tracheophyta</taxon>
        <taxon>Spermatophyta</taxon>
        <taxon>Magnoliopsida</taxon>
        <taxon>eudicotyledons</taxon>
        <taxon>Gunneridae</taxon>
        <taxon>Pentapetalae</taxon>
        <taxon>asterids</taxon>
        <taxon>campanulids</taxon>
        <taxon>Aquifoliales</taxon>
        <taxon>Aquifoliaceae</taxon>
        <taxon>Ilex</taxon>
    </lineage>
</organism>
<dbReference type="NCBIfam" id="TIGR00756">
    <property type="entry name" value="PPR"/>
    <property type="match status" value="5"/>
</dbReference>
<dbReference type="InterPro" id="IPR002885">
    <property type="entry name" value="PPR_rpt"/>
</dbReference>
<protein>
    <recommendedName>
        <fullName evidence="5">Pentatricopeptide repeat-containing protein</fullName>
    </recommendedName>
</protein>
<evidence type="ECO:0008006" key="5">
    <source>
        <dbReference type="Google" id="ProtNLM"/>
    </source>
</evidence>
<keyword evidence="1" id="KW-0677">Repeat</keyword>
<dbReference type="FunFam" id="1.25.40.10:FF:000351">
    <property type="entry name" value="Pentatricopeptide repeat-containing protein"/>
    <property type="match status" value="1"/>
</dbReference>
<evidence type="ECO:0000313" key="4">
    <source>
        <dbReference type="Proteomes" id="UP001642360"/>
    </source>
</evidence>
<dbReference type="EMBL" id="CAUOFW020008180">
    <property type="protein sequence ID" value="CAK9181929.1"/>
    <property type="molecule type" value="Genomic_DNA"/>
</dbReference>
<proteinExistence type="predicted"/>
<evidence type="ECO:0000256" key="2">
    <source>
        <dbReference type="PROSITE-ProRule" id="PRU00708"/>
    </source>
</evidence>
<evidence type="ECO:0000256" key="1">
    <source>
        <dbReference type="ARBA" id="ARBA00022737"/>
    </source>
</evidence>
<keyword evidence="4" id="KW-1185">Reference proteome</keyword>
<dbReference type="Pfam" id="PF01535">
    <property type="entry name" value="PPR"/>
    <property type="match status" value="4"/>
</dbReference>
<dbReference type="FunFam" id="1.25.40.10:FF:001486">
    <property type="entry name" value="Pentatricopeptide repeat-containing protein mitochondrial"/>
    <property type="match status" value="1"/>
</dbReference>
<dbReference type="PANTHER" id="PTHR47926">
    <property type="entry name" value="PENTATRICOPEPTIDE REPEAT-CONTAINING PROTEIN"/>
    <property type="match status" value="1"/>
</dbReference>
<name>A0ABC8ULP9_9AQUA</name>
<evidence type="ECO:0000313" key="3">
    <source>
        <dbReference type="EMBL" id="CAK9181929.1"/>
    </source>
</evidence>
<dbReference type="InterPro" id="IPR046848">
    <property type="entry name" value="E_motif"/>
</dbReference>
<sequence>MPRYLLKGANEYRRYPKQPLNLLSNYSSTNTGIPQRNAVQSWTKFTSALHQNGPNSELSLLMASQMYNYGSRPNGYVMVHLIRACTNLGCYSDGLKLHCHILQSGFVSNAFVTTALINFYMKFESVNDAHKLFVEIPEPTVVSWNSLISGYVHSGYFSKALRLFVQLESSEVRADSFSFTAALAACGQLSLLQLGKSIHSQIVKFGVEFSIVVSNCLIDMYGKCGSVVEAIRVFSEMIDKDCITWNSVIAATARNRRLEEAFRFFHQMPNQDTISYNELMNGIAQFGNIEDAVEILLNMPNPNSSSWNSIITGFVNRDRALDALDFFSKMHSSDIQMDRFTFSSILSGIASLSALTRGIIIHCCTLKYGLDGSIVVGSALIDMYSKCGQMKKAEWMFKSLSNKNLVTWNAIISGYAHNGDSTKVIQLFEQLKMMKNLQPDGITFLNVLSACCHNQMSLEVANQYLQAMIMDYQIELTAEHCSSMLRLMGQEGEVWRAEKMINELGFESCGSVWRALLGACGICGDIGVAEVAAAKVIELDGDNEFVYVFMSNIYARYGKWGDVGAVRELMRERRVRKEAGCSWIEVENVEPSSSIV</sequence>
<dbReference type="PROSITE" id="PS51375">
    <property type="entry name" value="PPR"/>
    <property type="match status" value="5"/>
</dbReference>
<comment type="caution">
    <text evidence="3">The sequence shown here is derived from an EMBL/GenBank/DDBJ whole genome shotgun (WGS) entry which is preliminary data.</text>
</comment>
<feature type="repeat" description="PPR" evidence="2">
    <location>
        <begin position="303"/>
        <end position="337"/>
    </location>
</feature>
<dbReference type="Pfam" id="PF13041">
    <property type="entry name" value="PPR_2"/>
    <property type="match status" value="3"/>
</dbReference>
<dbReference type="SUPFAM" id="SSF48452">
    <property type="entry name" value="TPR-like"/>
    <property type="match status" value="1"/>
</dbReference>
<dbReference type="InterPro" id="IPR011990">
    <property type="entry name" value="TPR-like_helical_dom_sf"/>
</dbReference>
<feature type="repeat" description="PPR" evidence="2">
    <location>
        <begin position="241"/>
        <end position="275"/>
    </location>
</feature>
<dbReference type="Gene3D" id="1.25.40.10">
    <property type="entry name" value="Tetratricopeptide repeat domain"/>
    <property type="match status" value="5"/>
</dbReference>
<reference evidence="3 4" key="1">
    <citation type="submission" date="2024-02" db="EMBL/GenBank/DDBJ databases">
        <authorList>
            <person name="Vignale AGUSTIN F."/>
            <person name="Sosa J E."/>
            <person name="Modenutti C."/>
        </authorList>
    </citation>
    <scope>NUCLEOTIDE SEQUENCE [LARGE SCALE GENOMIC DNA]</scope>
</reference>
<gene>
    <name evidence="3" type="ORF">ILEXP_LOCUS52037</name>
</gene>
<dbReference type="FunFam" id="1.25.40.10:FF:000090">
    <property type="entry name" value="Pentatricopeptide repeat-containing protein, chloroplastic"/>
    <property type="match status" value="1"/>
</dbReference>
<feature type="repeat" description="PPR" evidence="2">
    <location>
        <begin position="140"/>
        <end position="174"/>
    </location>
</feature>
<dbReference type="AlphaFoldDB" id="A0ABC8ULP9"/>
<feature type="repeat" description="PPR" evidence="2">
    <location>
        <begin position="404"/>
        <end position="439"/>
    </location>
</feature>
<dbReference type="InterPro" id="IPR046960">
    <property type="entry name" value="PPR_At4g14850-like_plant"/>
</dbReference>
<dbReference type="FunFam" id="1.25.40.10:FF:000606">
    <property type="entry name" value="Putative pentatricopeptide repeat-containing protein"/>
    <property type="match status" value="1"/>
</dbReference>
<dbReference type="Pfam" id="PF20431">
    <property type="entry name" value="E_motif"/>
    <property type="match status" value="1"/>
</dbReference>